<keyword evidence="3" id="KW-1185">Reference proteome</keyword>
<dbReference type="EMBL" id="CAJNOR010010854">
    <property type="protein sequence ID" value="CAF1657163.1"/>
    <property type="molecule type" value="Genomic_DNA"/>
</dbReference>
<evidence type="ECO:0000313" key="2">
    <source>
        <dbReference type="EMBL" id="CAF1657163.1"/>
    </source>
</evidence>
<organism evidence="2 3">
    <name type="scientific">Adineta ricciae</name>
    <name type="common">Rotifer</name>
    <dbReference type="NCBI Taxonomy" id="249248"/>
    <lineage>
        <taxon>Eukaryota</taxon>
        <taxon>Metazoa</taxon>
        <taxon>Spiralia</taxon>
        <taxon>Gnathifera</taxon>
        <taxon>Rotifera</taxon>
        <taxon>Eurotatoria</taxon>
        <taxon>Bdelloidea</taxon>
        <taxon>Adinetida</taxon>
        <taxon>Adinetidae</taxon>
        <taxon>Adineta</taxon>
    </lineage>
</organism>
<name>A0A816F9Z2_ADIRI</name>
<proteinExistence type="predicted"/>
<protein>
    <submittedName>
        <fullName evidence="2">Uncharacterized protein</fullName>
    </submittedName>
</protein>
<feature type="signal peptide" evidence="1">
    <location>
        <begin position="1"/>
        <end position="22"/>
    </location>
</feature>
<dbReference type="Gene3D" id="2.10.25.10">
    <property type="entry name" value="Laminin"/>
    <property type="match status" value="1"/>
</dbReference>
<feature type="chain" id="PRO_5033058267" evidence="1">
    <location>
        <begin position="23"/>
        <end position="459"/>
    </location>
</feature>
<accession>A0A816F9Z2</accession>
<keyword evidence="1" id="KW-0732">Signal</keyword>
<sequence>MYSRLLLLLIVHVFLLLIPISSIQVGSINDTILSAPLATIILVNESCDKCICLMLLASDVLGINCLRNQTCALFYNYSSTYRIDQSSNSSFHFLSLSQELEQSTYASTESSIMIPCNFTCQNNSTCSSQWSGAKCEIPICSPSCENLEVCVLPGVCQCKYGWSGSYYLSVKTVLWAFDNTLNDTSSQFMGTGRYPPTYASGIDGYGLALPLNGTRNQCVVVNSYLNMSYLSFTWQFWIFPRISMTGDTMFIGQCAQAIRDRCLIIMTRTSVMWFAFWDNDVNGTKSIYANKWSHMTFIYDYAANQKLIYLDGVFEDFQTSKGALEANSTFMTFGCRTTNGGSAYTNFFIGYIDQVLYNSRVKNASEVLDDTTLVIHFRFLSTAPLTDSGPNHINGSWDGGAVSTPSRIVDQAIDLTLNGSYFLVAGLVLLGTNYKPFSLSFWFQTILFNVNTAITHSLV</sequence>
<dbReference type="Proteomes" id="UP000663828">
    <property type="component" value="Unassembled WGS sequence"/>
</dbReference>
<dbReference type="Gene3D" id="2.60.120.200">
    <property type="match status" value="1"/>
</dbReference>
<dbReference type="AlphaFoldDB" id="A0A816F9Z2"/>
<dbReference type="InterPro" id="IPR013320">
    <property type="entry name" value="ConA-like_dom_sf"/>
</dbReference>
<dbReference type="Pfam" id="PF13385">
    <property type="entry name" value="Laminin_G_3"/>
    <property type="match status" value="1"/>
</dbReference>
<dbReference type="SUPFAM" id="SSF49899">
    <property type="entry name" value="Concanavalin A-like lectins/glucanases"/>
    <property type="match status" value="1"/>
</dbReference>
<evidence type="ECO:0000256" key="1">
    <source>
        <dbReference type="SAM" id="SignalP"/>
    </source>
</evidence>
<reference evidence="2" key="1">
    <citation type="submission" date="2021-02" db="EMBL/GenBank/DDBJ databases">
        <authorList>
            <person name="Nowell W R."/>
        </authorList>
    </citation>
    <scope>NUCLEOTIDE SEQUENCE</scope>
</reference>
<gene>
    <name evidence="2" type="ORF">XAT740_LOCUS56139</name>
</gene>
<evidence type="ECO:0000313" key="3">
    <source>
        <dbReference type="Proteomes" id="UP000663828"/>
    </source>
</evidence>
<comment type="caution">
    <text evidence="2">The sequence shown here is derived from an EMBL/GenBank/DDBJ whole genome shotgun (WGS) entry which is preliminary data.</text>
</comment>